<accession>A0A6J4QX19</accession>
<reference evidence="1" key="1">
    <citation type="submission" date="2020-02" db="EMBL/GenBank/DDBJ databases">
        <authorList>
            <person name="Meier V. D."/>
        </authorList>
    </citation>
    <scope>NUCLEOTIDE SEQUENCE</scope>
    <source>
        <strain evidence="1">AVDCRST_MAG28</strain>
    </source>
</reference>
<proteinExistence type="predicted"/>
<name>A0A6J4QX19_9ACTN</name>
<organism evidence="1">
    <name type="scientific">uncultured Rubrobacteraceae bacterium</name>
    <dbReference type="NCBI Taxonomy" id="349277"/>
    <lineage>
        <taxon>Bacteria</taxon>
        <taxon>Bacillati</taxon>
        <taxon>Actinomycetota</taxon>
        <taxon>Rubrobacteria</taxon>
        <taxon>Rubrobacterales</taxon>
        <taxon>Rubrobacteraceae</taxon>
        <taxon>environmental samples</taxon>
    </lineage>
</organism>
<dbReference type="AlphaFoldDB" id="A0A6J4QX19"/>
<evidence type="ECO:0000313" key="1">
    <source>
        <dbReference type="EMBL" id="CAA9457541.1"/>
    </source>
</evidence>
<protein>
    <recommendedName>
        <fullName evidence="2">Small CPxCG-related zinc finger protein</fullName>
    </recommendedName>
</protein>
<dbReference type="EMBL" id="CADCVE010000060">
    <property type="protein sequence ID" value="CAA9457541.1"/>
    <property type="molecule type" value="Genomic_DNA"/>
</dbReference>
<evidence type="ECO:0008006" key="2">
    <source>
        <dbReference type="Google" id="ProtNLM"/>
    </source>
</evidence>
<sequence length="69" mass="7858">MSFDLPDVHDPEHPYTYRMAEAAENREMQLTETAASLEEECELCGAEMFGLHCKLVCPNCGYRRDCSDP</sequence>
<gene>
    <name evidence="1" type="ORF">AVDCRST_MAG28-2728</name>
</gene>